<sequence length="61" mass="6798">MCWLATPTTTRSRLTPPPRAPRRPSQAAAPLKAVALRREAPAPPRVPRPLRPSRRALPTRQ</sequence>
<feature type="region of interest" description="Disordered" evidence="1">
    <location>
        <begin position="1"/>
        <end position="61"/>
    </location>
</feature>
<dbReference type="AlphaFoldDB" id="A0A496PGP8"/>
<proteinExistence type="predicted"/>
<protein>
    <submittedName>
        <fullName evidence="2">Uncharacterized protein</fullName>
    </submittedName>
</protein>
<accession>A0A496PGP8</accession>
<reference evidence="2 3" key="1">
    <citation type="submission" date="2018-07" db="EMBL/GenBank/DDBJ databases">
        <title>Arthrobacter sp. nov., isolated from raw cow's milk with high bacterial count.</title>
        <authorList>
            <person name="Hahne J."/>
            <person name="Isele D."/>
            <person name="Lipski A."/>
        </authorList>
    </citation>
    <scope>NUCLEOTIDE SEQUENCE [LARGE SCALE GENOMIC DNA]</scope>
    <source>
        <strain evidence="2 3">JZ R-183</strain>
    </source>
</reference>
<feature type="compositionally biased region" description="Pro residues" evidence="1">
    <location>
        <begin position="41"/>
        <end position="50"/>
    </location>
</feature>
<feature type="compositionally biased region" description="Low complexity" evidence="1">
    <location>
        <begin position="1"/>
        <end position="14"/>
    </location>
</feature>
<keyword evidence="3" id="KW-1185">Reference proteome</keyword>
<gene>
    <name evidence="2" type="ORF">DWQ67_12195</name>
</gene>
<evidence type="ECO:0000256" key="1">
    <source>
        <dbReference type="SAM" id="MobiDB-lite"/>
    </source>
</evidence>
<evidence type="ECO:0000313" key="3">
    <source>
        <dbReference type="Proteomes" id="UP000273119"/>
    </source>
</evidence>
<comment type="caution">
    <text evidence="2">The sequence shown here is derived from an EMBL/GenBank/DDBJ whole genome shotgun (WGS) entry which is preliminary data.</text>
</comment>
<dbReference type="Proteomes" id="UP000273119">
    <property type="component" value="Unassembled WGS sequence"/>
</dbReference>
<name>A0A496PGP8_9MICC</name>
<evidence type="ECO:0000313" key="2">
    <source>
        <dbReference type="EMBL" id="RKW69647.1"/>
    </source>
</evidence>
<dbReference type="EMBL" id="QQXL01000008">
    <property type="protein sequence ID" value="RKW69647.1"/>
    <property type="molecule type" value="Genomic_DNA"/>
</dbReference>
<organism evidence="2 3">
    <name type="scientific">Galactobacter caseinivorans</name>
    <dbReference type="NCBI Taxonomy" id="2676123"/>
    <lineage>
        <taxon>Bacteria</taxon>
        <taxon>Bacillati</taxon>
        <taxon>Actinomycetota</taxon>
        <taxon>Actinomycetes</taxon>
        <taxon>Micrococcales</taxon>
        <taxon>Micrococcaceae</taxon>
        <taxon>Galactobacter</taxon>
    </lineage>
</organism>
<feature type="compositionally biased region" description="Low complexity" evidence="1">
    <location>
        <begin position="23"/>
        <end position="34"/>
    </location>
</feature>